<dbReference type="GO" id="GO:0016020">
    <property type="term" value="C:membrane"/>
    <property type="evidence" value="ECO:0007669"/>
    <property type="project" value="UniProtKB-SubCell"/>
</dbReference>
<proteinExistence type="predicted"/>
<feature type="transmembrane region" description="Helical" evidence="5">
    <location>
        <begin position="338"/>
        <end position="364"/>
    </location>
</feature>
<accession>A0A4Q2L296</accession>
<name>A0A4Q2L296_9MICO</name>
<feature type="domain" description="O-antigen ligase-related" evidence="6">
    <location>
        <begin position="191"/>
        <end position="355"/>
    </location>
</feature>
<keyword evidence="2 5" id="KW-0812">Transmembrane</keyword>
<comment type="caution">
    <text evidence="7">The sequence shown here is derived from an EMBL/GenBank/DDBJ whole genome shotgun (WGS) entry which is preliminary data.</text>
</comment>
<protein>
    <recommendedName>
        <fullName evidence="6">O-antigen ligase-related domain-containing protein</fullName>
    </recommendedName>
</protein>
<evidence type="ECO:0000313" key="7">
    <source>
        <dbReference type="EMBL" id="RXZ72224.1"/>
    </source>
</evidence>
<feature type="transmembrane region" description="Helical" evidence="5">
    <location>
        <begin position="160"/>
        <end position="181"/>
    </location>
</feature>
<evidence type="ECO:0000256" key="3">
    <source>
        <dbReference type="ARBA" id="ARBA00022989"/>
    </source>
</evidence>
<dbReference type="OrthoDB" id="5025770at2"/>
<evidence type="ECO:0000256" key="2">
    <source>
        <dbReference type="ARBA" id="ARBA00022692"/>
    </source>
</evidence>
<feature type="transmembrane region" description="Helical" evidence="5">
    <location>
        <begin position="193"/>
        <end position="219"/>
    </location>
</feature>
<dbReference type="Pfam" id="PF04932">
    <property type="entry name" value="Wzy_C"/>
    <property type="match status" value="1"/>
</dbReference>
<gene>
    <name evidence="7" type="ORF">ESP51_04900</name>
</gene>
<evidence type="ECO:0000256" key="1">
    <source>
        <dbReference type="ARBA" id="ARBA00004141"/>
    </source>
</evidence>
<feature type="transmembrane region" description="Helical" evidence="5">
    <location>
        <begin position="225"/>
        <end position="247"/>
    </location>
</feature>
<evidence type="ECO:0000256" key="4">
    <source>
        <dbReference type="ARBA" id="ARBA00023136"/>
    </source>
</evidence>
<feature type="transmembrane region" description="Helical" evidence="5">
    <location>
        <begin position="58"/>
        <end position="75"/>
    </location>
</feature>
<feature type="transmembrane region" description="Helical" evidence="5">
    <location>
        <begin position="30"/>
        <end position="51"/>
    </location>
</feature>
<feature type="transmembrane region" description="Helical" evidence="5">
    <location>
        <begin position="113"/>
        <end position="140"/>
    </location>
</feature>
<organism evidence="7 8">
    <name type="scientific">Agromyces albus</name>
    <dbReference type="NCBI Taxonomy" id="205332"/>
    <lineage>
        <taxon>Bacteria</taxon>
        <taxon>Bacillati</taxon>
        <taxon>Actinomycetota</taxon>
        <taxon>Actinomycetes</taxon>
        <taxon>Micrococcales</taxon>
        <taxon>Microbacteriaceae</taxon>
        <taxon>Agromyces</taxon>
    </lineage>
</organism>
<dbReference type="Proteomes" id="UP000293865">
    <property type="component" value="Unassembled WGS sequence"/>
</dbReference>
<keyword evidence="3 5" id="KW-1133">Transmembrane helix</keyword>
<sequence>MPRVLVYAAVASAFVTLPSAIPMTYAIGPYSFRLYEPLLIAAAVYVVSAFPATSKVRALEVALFGFVVIWSIVGLTNGSDIAFIIADVRMLVYLALAYSIASRIMRTSMVAGIVRLLLPLLWISAAFTLLGSVAGIPIAGREEYASLSLSADAATRILSPSTYLSVAVVCIAASVVIAGRVPFKRTLPWMIPAIFIAALSFSRNAIISVAVAALVGLIAGGSASTWMRAVSYAAIAVVVGAAAWVLLSATSSLPVSAWALQQVNSFTGRVIEGISLNAISNDTSAQYRLGQENPFLLSSIAQQPVFGHGFGHPYKPLFTGRFASEAEAEALSRFAHNFYLWAWVKAGAVGLVLFLVATVAPAIASMRLRTGAGIGAAAGLLGLLAAAFVAPMPLGVPTGFLVGLLAGACAGLATGSQASGDIELHLGAVAHRTGGSHANA</sequence>
<dbReference type="EMBL" id="SDPN01000006">
    <property type="protein sequence ID" value="RXZ72224.1"/>
    <property type="molecule type" value="Genomic_DNA"/>
</dbReference>
<keyword evidence="4 5" id="KW-0472">Membrane</keyword>
<keyword evidence="8" id="KW-1185">Reference proteome</keyword>
<comment type="subcellular location">
    <subcellularLocation>
        <location evidence="1">Membrane</location>
        <topology evidence="1">Multi-pass membrane protein</topology>
    </subcellularLocation>
</comment>
<evidence type="ECO:0000256" key="5">
    <source>
        <dbReference type="SAM" id="Phobius"/>
    </source>
</evidence>
<evidence type="ECO:0000313" key="8">
    <source>
        <dbReference type="Proteomes" id="UP000293865"/>
    </source>
</evidence>
<evidence type="ECO:0000259" key="6">
    <source>
        <dbReference type="Pfam" id="PF04932"/>
    </source>
</evidence>
<feature type="transmembrane region" description="Helical" evidence="5">
    <location>
        <begin position="370"/>
        <end position="390"/>
    </location>
</feature>
<dbReference type="InterPro" id="IPR007016">
    <property type="entry name" value="O-antigen_ligase-rel_domated"/>
</dbReference>
<reference evidence="7 8" key="1">
    <citation type="submission" date="2019-01" db="EMBL/GenBank/DDBJ databases">
        <title>Agromyces.</title>
        <authorList>
            <person name="Li J."/>
        </authorList>
    </citation>
    <scope>NUCLEOTIDE SEQUENCE [LARGE SCALE GENOMIC DNA]</scope>
    <source>
        <strain evidence="7 8">DSM 15934</strain>
    </source>
</reference>
<dbReference type="AlphaFoldDB" id="A0A4Q2L296"/>